<keyword evidence="5" id="KW-1185">Reference proteome</keyword>
<protein>
    <submittedName>
        <fullName evidence="4">Uncharacterized protein</fullName>
    </submittedName>
</protein>
<gene>
    <name evidence="4" type="ORF">QTP70_015793</name>
</gene>
<evidence type="ECO:0000256" key="3">
    <source>
        <dbReference type="SAM" id="Coils"/>
    </source>
</evidence>
<keyword evidence="2 3" id="KW-0175">Coiled coil</keyword>
<dbReference type="Proteomes" id="UP001274896">
    <property type="component" value="Unassembled WGS sequence"/>
</dbReference>
<dbReference type="EMBL" id="JAUCMX010000056">
    <property type="protein sequence ID" value="KAK3506325.1"/>
    <property type="molecule type" value="Genomic_DNA"/>
</dbReference>
<proteinExistence type="inferred from homology"/>
<comment type="caution">
    <text evidence="4">The sequence shown here is derived from an EMBL/GenBank/DDBJ whole genome shotgun (WGS) entry which is preliminary data.</text>
</comment>
<dbReference type="PANTHER" id="PTHR19212:SF0">
    <property type="entry name" value="LD07988P"/>
    <property type="match status" value="1"/>
</dbReference>
<name>A0AAE0UHL4_9TELE</name>
<evidence type="ECO:0000256" key="2">
    <source>
        <dbReference type="ARBA" id="ARBA00023054"/>
    </source>
</evidence>
<organism evidence="4 5">
    <name type="scientific">Hemibagrus guttatus</name>
    <dbReference type="NCBI Taxonomy" id="175788"/>
    <lineage>
        <taxon>Eukaryota</taxon>
        <taxon>Metazoa</taxon>
        <taxon>Chordata</taxon>
        <taxon>Craniata</taxon>
        <taxon>Vertebrata</taxon>
        <taxon>Euteleostomi</taxon>
        <taxon>Actinopterygii</taxon>
        <taxon>Neopterygii</taxon>
        <taxon>Teleostei</taxon>
        <taxon>Ostariophysi</taxon>
        <taxon>Siluriformes</taxon>
        <taxon>Bagridae</taxon>
        <taxon>Hemibagrus</taxon>
    </lineage>
</organism>
<dbReference type="Pfam" id="PF09738">
    <property type="entry name" value="LRRFIP"/>
    <property type="match status" value="2"/>
</dbReference>
<evidence type="ECO:0000256" key="1">
    <source>
        <dbReference type="ARBA" id="ARBA00008275"/>
    </source>
</evidence>
<dbReference type="AlphaFoldDB" id="A0AAE0UHL4"/>
<dbReference type="Gene3D" id="1.20.5.4090">
    <property type="match status" value="5"/>
</dbReference>
<evidence type="ECO:0000313" key="4">
    <source>
        <dbReference type="EMBL" id="KAK3506325.1"/>
    </source>
</evidence>
<accession>A0AAE0UHL4</accession>
<feature type="coiled-coil region" evidence="3">
    <location>
        <begin position="266"/>
        <end position="377"/>
    </location>
</feature>
<dbReference type="PANTHER" id="PTHR19212">
    <property type="entry name" value="LEUCINE RICH REPEAT IN FLII INTERACTING PROTEIN"/>
    <property type="match status" value="1"/>
</dbReference>
<dbReference type="InterPro" id="IPR019139">
    <property type="entry name" value="LRRFIP1/2"/>
</dbReference>
<reference evidence="4" key="1">
    <citation type="submission" date="2023-06" db="EMBL/GenBank/DDBJ databases">
        <title>Male Hemibagrus guttatus genome.</title>
        <authorList>
            <person name="Bian C."/>
        </authorList>
    </citation>
    <scope>NUCLEOTIDE SEQUENCE</scope>
    <source>
        <strain evidence="4">Male_cb2023</strain>
        <tissue evidence="4">Muscle</tissue>
    </source>
</reference>
<feature type="coiled-coil region" evidence="3">
    <location>
        <begin position="62"/>
        <end position="230"/>
    </location>
</feature>
<dbReference type="GO" id="GO:0006355">
    <property type="term" value="P:regulation of DNA-templated transcription"/>
    <property type="evidence" value="ECO:0007669"/>
    <property type="project" value="InterPro"/>
</dbReference>
<comment type="similarity">
    <text evidence="1">Belongs to the LRRFIP family.</text>
</comment>
<evidence type="ECO:0000313" key="5">
    <source>
        <dbReference type="Proteomes" id="UP001274896"/>
    </source>
</evidence>
<sequence length="553" mass="64586">MKFFRRRPLLSRATGTYCLVTAREDTAAGKVCEQSTEPVLIRASVILEDQKTVSWAEVVEKHQKDVETITQLEKEKSNLTDQVKAQKDAHRHLKSEYQEMIETLTNSEKLLKVSLAQAEEKHQKDVETITQLEKEKFNLTDQVKTLQDTVEDLGSQLCDTYLQCDELKNECEREQDVHRLLKSEYQEMMETLTNSEKLLKVSLTEAEEKHQKAVETIAQLEKEKSNLMYQVGALKDIREDLEYVQTELCEERDKIMDEYTGLKDTHNILQDKHKETEEKLKRFEELLMECEREQEAHRLLKSEDNEMMETLTNSEKFLMVSLAEAEEKHQKAVKTIAQLENEKSNLINQVGALKDTVEELEEVQAELRKDHDEIMDEYDQLWAIYNILQAKHKDMEEKLIICEELIIVEKLESHHAIKMERDELKKTLTANQKLLKKAYAGSCLFPEIMWINKPFVRTVLIWTALSLIFHPLTAVIQYSAAELLQLRFPQSELPPALQAHLDIVRHPRRKYIHRGSRRSFHYDDSKAIKSFWSSTRHPSGNTGRKVNHCVLAR</sequence>